<keyword evidence="3" id="KW-0449">Lipoprotein</keyword>
<name>A0A841KZF9_9FIRM</name>
<dbReference type="Proteomes" id="UP000579281">
    <property type="component" value="Unassembled WGS sequence"/>
</dbReference>
<dbReference type="AlphaFoldDB" id="A0A841KZF9"/>
<feature type="chain" id="PRO_5039357279" evidence="2">
    <location>
        <begin position="24"/>
        <end position="199"/>
    </location>
</feature>
<accession>A0A841KZF9</accession>
<reference evidence="3 4" key="1">
    <citation type="submission" date="2020-08" db="EMBL/GenBank/DDBJ databases">
        <title>Genomic Encyclopedia of Type Strains, Phase IV (KMG-IV): sequencing the most valuable type-strain genomes for metagenomic binning, comparative biology and taxonomic classification.</title>
        <authorList>
            <person name="Goeker M."/>
        </authorList>
    </citation>
    <scope>NUCLEOTIDE SEQUENCE [LARGE SCALE GENOMIC DNA]</scope>
    <source>
        <strain evidence="3 4">DSM 103526</strain>
    </source>
</reference>
<dbReference type="RefSeq" id="WP_184312203.1">
    <property type="nucleotide sequence ID" value="NZ_JACHEN010000027.1"/>
</dbReference>
<dbReference type="PROSITE" id="PS51257">
    <property type="entry name" value="PROKAR_LIPOPROTEIN"/>
    <property type="match status" value="1"/>
</dbReference>
<keyword evidence="2" id="KW-0732">Signal</keyword>
<evidence type="ECO:0000313" key="4">
    <source>
        <dbReference type="Proteomes" id="UP000579281"/>
    </source>
</evidence>
<organism evidence="3 4">
    <name type="scientific">Anaerosolibacter carboniphilus</name>
    <dbReference type="NCBI Taxonomy" id="1417629"/>
    <lineage>
        <taxon>Bacteria</taxon>
        <taxon>Bacillati</taxon>
        <taxon>Bacillota</taxon>
        <taxon>Clostridia</taxon>
        <taxon>Peptostreptococcales</taxon>
        <taxon>Thermotaleaceae</taxon>
        <taxon>Anaerosolibacter</taxon>
    </lineage>
</organism>
<proteinExistence type="predicted"/>
<keyword evidence="1" id="KW-0175">Coiled coil</keyword>
<dbReference type="EMBL" id="JACHEN010000027">
    <property type="protein sequence ID" value="MBB6217708.1"/>
    <property type="molecule type" value="Genomic_DNA"/>
</dbReference>
<keyword evidence="4" id="KW-1185">Reference proteome</keyword>
<comment type="caution">
    <text evidence="3">The sequence shown here is derived from an EMBL/GenBank/DDBJ whole genome shotgun (WGS) entry which is preliminary data.</text>
</comment>
<evidence type="ECO:0000256" key="2">
    <source>
        <dbReference type="SAM" id="SignalP"/>
    </source>
</evidence>
<feature type="signal peptide" evidence="2">
    <location>
        <begin position="1"/>
        <end position="23"/>
    </location>
</feature>
<evidence type="ECO:0000313" key="3">
    <source>
        <dbReference type="EMBL" id="MBB6217708.1"/>
    </source>
</evidence>
<feature type="coiled-coil region" evidence="1">
    <location>
        <begin position="25"/>
        <end position="73"/>
    </location>
</feature>
<sequence length="199" mass="22576">MKYIRKVVALILLSVTLTGCNSAELDKLRDQVAMFQQEKEQFKKEVTALKDDIQKKDQRIQELTAIITDYETQYDVSIEEVQFISEDMYKEGDKVGHIYGRFNVAVTVKNNTDREMNNVKITAKLESSFNNYPKAAPKTTASKMDVIKQMGSGETKEVFFSDLTVDHPEVVQELFINVVDQGEAKKIKVPVAFPPGSQD</sequence>
<evidence type="ECO:0000256" key="1">
    <source>
        <dbReference type="SAM" id="Coils"/>
    </source>
</evidence>
<gene>
    <name evidence="3" type="ORF">HNQ80_003831</name>
</gene>
<protein>
    <submittedName>
        <fullName evidence="3">Outer membrane murein-binding lipoprotein Lpp</fullName>
    </submittedName>
</protein>